<keyword evidence="2" id="KW-0645">Protease</keyword>
<evidence type="ECO:0000256" key="1">
    <source>
        <dbReference type="ARBA" id="ARBA00007074"/>
    </source>
</evidence>
<evidence type="ECO:0000256" key="3">
    <source>
        <dbReference type="ARBA" id="ARBA00022801"/>
    </source>
</evidence>
<dbReference type="GO" id="GO:0008234">
    <property type="term" value="F:cysteine-type peptidase activity"/>
    <property type="evidence" value="ECO:0007669"/>
    <property type="project" value="UniProtKB-KW"/>
</dbReference>
<protein>
    <recommendedName>
        <fullName evidence="5">NlpC/P60 domain-containing protein</fullName>
    </recommendedName>
</protein>
<comment type="similarity">
    <text evidence="1">Belongs to the peptidase C40 family.</text>
</comment>
<dbReference type="Pfam" id="PF00877">
    <property type="entry name" value="NLPC_P60"/>
    <property type="match status" value="1"/>
</dbReference>
<sequence>MPNPLTDILRRNNIANEFVDYVKKWIGTPYTWAGDDFSSLDCSGLMMEGFKGIGEFDDAEDYSANGLYKLFKARKCVEPKKPYMGCLVFWLNKKGKAVHVAVMKDNHLLIHAAGGGQLTETIEDARRNNAYVKQRSLEKVAACRKRRYQQIYKIVDPFLIKKK</sequence>
<dbReference type="PROSITE" id="PS51935">
    <property type="entry name" value="NLPC_P60"/>
    <property type="match status" value="1"/>
</dbReference>
<keyword evidence="3" id="KW-0378">Hydrolase</keyword>
<comment type="caution">
    <text evidence="6">The sequence shown here is derived from an EMBL/GenBank/DDBJ whole genome shotgun (WGS) entry which is preliminary data.</text>
</comment>
<dbReference type="EMBL" id="LAZR01000547">
    <property type="protein sequence ID" value="KKN64681.1"/>
    <property type="molecule type" value="Genomic_DNA"/>
</dbReference>
<name>A0A0F9UU20_9ZZZZ</name>
<reference evidence="6" key="1">
    <citation type="journal article" date="2015" name="Nature">
        <title>Complex archaea that bridge the gap between prokaryotes and eukaryotes.</title>
        <authorList>
            <person name="Spang A."/>
            <person name="Saw J.H."/>
            <person name="Jorgensen S.L."/>
            <person name="Zaremba-Niedzwiedzka K."/>
            <person name="Martijn J."/>
            <person name="Lind A.E."/>
            <person name="van Eijk R."/>
            <person name="Schleper C."/>
            <person name="Guy L."/>
            <person name="Ettema T.J."/>
        </authorList>
    </citation>
    <scope>NUCLEOTIDE SEQUENCE</scope>
</reference>
<proteinExistence type="inferred from homology"/>
<dbReference type="Gene3D" id="3.90.1720.10">
    <property type="entry name" value="endopeptidase domain like (from Nostoc punctiforme)"/>
    <property type="match status" value="1"/>
</dbReference>
<dbReference type="AlphaFoldDB" id="A0A0F9UU20"/>
<evidence type="ECO:0000259" key="5">
    <source>
        <dbReference type="PROSITE" id="PS51935"/>
    </source>
</evidence>
<evidence type="ECO:0000256" key="2">
    <source>
        <dbReference type="ARBA" id="ARBA00022670"/>
    </source>
</evidence>
<accession>A0A0F9UU20</accession>
<dbReference type="SUPFAM" id="SSF54001">
    <property type="entry name" value="Cysteine proteinases"/>
    <property type="match status" value="1"/>
</dbReference>
<dbReference type="InterPro" id="IPR000064">
    <property type="entry name" value="NLP_P60_dom"/>
</dbReference>
<dbReference type="PANTHER" id="PTHR47359">
    <property type="entry name" value="PEPTIDOGLYCAN DL-ENDOPEPTIDASE CWLO"/>
    <property type="match status" value="1"/>
</dbReference>
<dbReference type="InterPro" id="IPR051794">
    <property type="entry name" value="PG_Endopeptidase_C40"/>
</dbReference>
<dbReference type="PANTHER" id="PTHR47359:SF3">
    <property type="entry name" value="NLP_P60 DOMAIN-CONTAINING PROTEIN-RELATED"/>
    <property type="match status" value="1"/>
</dbReference>
<organism evidence="6">
    <name type="scientific">marine sediment metagenome</name>
    <dbReference type="NCBI Taxonomy" id="412755"/>
    <lineage>
        <taxon>unclassified sequences</taxon>
        <taxon>metagenomes</taxon>
        <taxon>ecological metagenomes</taxon>
    </lineage>
</organism>
<feature type="domain" description="NlpC/P60" evidence="5">
    <location>
        <begin position="12"/>
        <end position="138"/>
    </location>
</feature>
<keyword evidence="4" id="KW-0788">Thiol protease</keyword>
<evidence type="ECO:0000313" key="6">
    <source>
        <dbReference type="EMBL" id="KKN64681.1"/>
    </source>
</evidence>
<dbReference type="InterPro" id="IPR038765">
    <property type="entry name" value="Papain-like_cys_pep_sf"/>
</dbReference>
<dbReference type="GO" id="GO:0006508">
    <property type="term" value="P:proteolysis"/>
    <property type="evidence" value="ECO:0007669"/>
    <property type="project" value="UniProtKB-KW"/>
</dbReference>
<gene>
    <name evidence="6" type="ORF">LCGC14_0489500</name>
</gene>
<evidence type="ECO:0000256" key="4">
    <source>
        <dbReference type="ARBA" id="ARBA00022807"/>
    </source>
</evidence>